<reference evidence="2" key="1">
    <citation type="submission" date="2023-10" db="EMBL/GenBank/DDBJ databases">
        <title>Genome assembly of Pristionchus species.</title>
        <authorList>
            <person name="Yoshida K."/>
            <person name="Sommer R.J."/>
        </authorList>
    </citation>
    <scope>NUCLEOTIDE SEQUENCE</scope>
    <source>
        <strain evidence="2">RS5133</strain>
    </source>
</reference>
<feature type="non-terminal residue" evidence="2">
    <location>
        <position position="1"/>
    </location>
</feature>
<keyword evidence="1" id="KW-0812">Transmembrane</keyword>
<comment type="caution">
    <text evidence="2">The sequence shown here is derived from an EMBL/GenBank/DDBJ whole genome shotgun (WGS) entry which is preliminary data.</text>
</comment>
<sequence>LQQLQQLQQNNETLRVLQAALVIYLFCLCGHVIRFVCLHKFQKTNAIVGGIFVLISIVLLGFALALTYQLHSVCPEPHGAVVAPAPAPVAININPAPIPSLSGDAGAPYPHIAVNSEPLTDGFETILSKY</sequence>
<evidence type="ECO:0000256" key="1">
    <source>
        <dbReference type="SAM" id="Phobius"/>
    </source>
</evidence>
<dbReference type="EMBL" id="BTSY01000006">
    <property type="protein sequence ID" value="GMT31925.1"/>
    <property type="molecule type" value="Genomic_DNA"/>
</dbReference>
<dbReference type="Proteomes" id="UP001432322">
    <property type="component" value="Unassembled WGS sequence"/>
</dbReference>
<accession>A0AAV5WJT6</accession>
<proteinExistence type="predicted"/>
<keyword evidence="1" id="KW-0472">Membrane</keyword>
<feature type="transmembrane region" description="Helical" evidence="1">
    <location>
        <begin position="16"/>
        <end position="37"/>
    </location>
</feature>
<gene>
    <name evidence="2" type="ORF">PFISCL1PPCAC_23222</name>
</gene>
<name>A0AAV5WJT6_9BILA</name>
<organism evidence="2 3">
    <name type="scientific">Pristionchus fissidentatus</name>
    <dbReference type="NCBI Taxonomy" id="1538716"/>
    <lineage>
        <taxon>Eukaryota</taxon>
        <taxon>Metazoa</taxon>
        <taxon>Ecdysozoa</taxon>
        <taxon>Nematoda</taxon>
        <taxon>Chromadorea</taxon>
        <taxon>Rhabditida</taxon>
        <taxon>Rhabditina</taxon>
        <taxon>Diplogasteromorpha</taxon>
        <taxon>Diplogasteroidea</taxon>
        <taxon>Neodiplogasteridae</taxon>
        <taxon>Pristionchus</taxon>
    </lineage>
</organism>
<evidence type="ECO:0000313" key="2">
    <source>
        <dbReference type="EMBL" id="GMT31925.1"/>
    </source>
</evidence>
<keyword evidence="1" id="KW-1133">Transmembrane helix</keyword>
<evidence type="ECO:0000313" key="3">
    <source>
        <dbReference type="Proteomes" id="UP001432322"/>
    </source>
</evidence>
<feature type="transmembrane region" description="Helical" evidence="1">
    <location>
        <begin position="46"/>
        <end position="68"/>
    </location>
</feature>
<dbReference type="AlphaFoldDB" id="A0AAV5WJT6"/>
<keyword evidence="3" id="KW-1185">Reference proteome</keyword>
<protein>
    <submittedName>
        <fullName evidence="2">Uncharacterized protein</fullName>
    </submittedName>
</protein>